<proteinExistence type="inferred from homology"/>
<evidence type="ECO:0000313" key="3">
    <source>
        <dbReference type="EMBL" id="KAG8065223.1"/>
    </source>
</evidence>
<dbReference type="PANTHER" id="PTHR10566">
    <property type="entry name" value="CHAPERONE-ACTIVITY OF BC1 COMPLEX CABC1 -RELATED"/>
    <property type="match status" value="1"/>
</dbReference>
<accession>A0A8J5VZF3</accession>
<dbReference type="EMBL" id="JAAALK010000285">
    <property type="protein sequence ID" value="KAG8065223.1"/>
    <property type="molecule type" value="Genomic_DNA"/>
</dbReference>
<reference evidence="3" key="1">
    <citation type="journal article" date="2021" name="bioRxiv">
        <title>Whole Genome Assembly and Annotation of Northern Wild Rice, Zizania palustris L., Supports a Whole Genome Duplication in the Zizania Genus.</title>
        <authorList>
            <person name="Haas M."/>
            <person name="Kono T."/>
            <person name="Macchietto M."/>
            <person name="Millas R."/>
            <person name="McGilp L."/>
            <person name="Shao M."/>
            <person name="Duquette J."/>
            <person name="Hirsch C.N."/>
            <person name="Kimball J."/>
        </authorList>
    </citation>
    <scope>NUCLEOTIDE SEQUENCE</scope>
    <source>
        <tissue evidence="3">Fresh leaf tissue</tissue>
    </source>
</reference>
<dbReference type="OrthoDB" id="427480at2759"/>
<dbReference type="Proteomes" id="UP000729402">
    <property type="component" value="Unassembled WGS sequence"/>
</dbReference>
<dbReference type="InterPro" id="IPR050154">
    <property type="entry name" value="UbiB_kinase"/>
</dbReference>
<feature type="domain" description="ABC1 atypical kinase-like" evidence="2">
    <location>
        <begin position="73"/>
        <end position="115"/>
    </location>
</feature>
<protein>
    <recommendedName>
        <fullName evidence="2">ABC1 atypical kinase-like domain-containing protein</fullName>
    </recommendedName>
</protein>
<comment type="caution">
    <text evidence="3">The sequence shown here is derived from an EMBL/GenBank/DDBJ whole genome shotgun (WGS) entry which is preliminary data.</text>
</comment>
<sequence>MRLDVWRAPIGWEAESCEKRSLASVKHCRMEPSAQNQRRRTHSNQHALQDYTSSKVLTMEWIEGTKLNQQAAIEKQGKLVFLDFGMMSETPEVARVAIIGHVVHMVNRDYEAMARDYYALDLLEPDVDVSPIVPAIKNFFDDALNSTVQRGNRRNYQENGCMNGKFYMQGE</sequence>
<evidence type="ECO:0000256" key="1">
    <source>
        <dbReference type="ARBA" id="ARBA00009670"/>
    </source>
</evidence>
<reference evidence="3" key="2">
    <citation type="submission" date="2021-02" db="EMBL/GenBank/DDBJ databases">
        <authorList>
            <person name="Kimball J.A."/>
            <person name="Haas M.W."/>
            <person name="Macchietto M."/>
            <person name="Kono T."/>
            <person name="Duquette J."/>
            <person name="Shao M."/>
        </authorList>
    </citation>
    <scope>NUCLEOTIDE SEQUENCE</scope>
    <source>
        <tissue evidence="3">Fresh leaf tissue</tissue>
    </source>
</reference>
<keyword evidence="4" id="KW-1185">Reference proteome</keyword>
<name>A0A8J5VZF3_ZIZPA</name>
<dbReference type="Pfam" id="PF03109">
    <property type="entry name" value="ABC1"/>
    <property type="match status" value="1"/>
</dbReference>
<dbReference type="AlphaFoldDB" id="A0A8J5VZF3"/>
<dbReference type="InterPro" id="IPR004147">
    <property type="entry name" value="ABC1_dom"/>
</dbReference>
<evidence type="ECO:0000313" key="4">
    <source>
        <dbReference type="Proteomes" id="UP000729402"/>
    </source>
</evidence>
<dbReference type="PANTHER" id="PTHR10566:SF120">
    <property type="entry name" value="PROTEIN ACTIVITY OF BC1 COMPLEX KINASE 3, CHLOROPLASTIC"/>
    <property type="match status" value="1"/>
</dbReference>
<organism evidence="3 4">
    <name type="scientific">Zizania palustris</name>
    <name type="common">Northern wild rice</name>
    <dbReference type="NCBI Taxonomy" id="103762"/>
    <lineage>
        <taxon>Eukaryota</taxon>
        <taxon>Viridiplantae</taxon>
        <taxon>Streptophyta</taxon>
        <taxon>Embryophyta</taxon>
        <taxon>Tracheophyta</taxon>
        <taxon>Spermatophyta</taxon>
        <taxon>Magnoliopsida</taxon>
        <taxon>Liliopsida</taxon>
        <taxon>Poales</taxon>
        <taxon>Poaceae</taxon>
        <taxon>BOP clade</taxon>
        <taxon>Oryzoideae</taxon>
        <taxon>Oryzeae</taxon>
        <taxon>Zizaniinae</taxon>
        <taxon>Zizania</taxon>
    </lineage>
</organism>
<gene>
    <name evidence="3" type="ORF">GUJ93_ZPchr0004g39262</name>
</gene>
<evidence type="ECO:0000259" key="2">
    <source>
        <dbReference type="Pfam" id="PF03109"/>
    </source>
</evidence>
<comment type="similarity">
    <text evidence="1">Belongs to the protein kinase superfamily. ADCK protein kinase family.</text>
</comment>